<dbReference type="Pfam" id="PF00561">
    <property type="entry name" value="Abhydrolase_1"/>
    <property type="match status" value="1"/>
</dbReference>
<dbReference type="Gene3D" id="3.40.50.1820">
    <property type="entry name" value="alpha/beta hydrolase"/>
    <property type="match status" value="1"/>
</dbReference>
<name>A0A542CTM2_AMYCI</name>
<dbReference type="Proteomes" id="UP000320876">
    <property type="component" value="Unassembled WGS sequence"/>
</dbReference>
<feature type="domain" description="AB hydrolase-1" evidence="1">
    <location>
        <begin position="46"/>
        <end position="283"/>
    </location>
</feature>
<accession>A0A542CTM2</accession>
<sequence>MQIYTYRLYVFDMTLTSAQLRATMGPVHEIAPSGARIRYHETGEGPPVVFVHGLLANAVLWRAVVPGIAAAGHRCIVPDWPLGAHEVPVPEADLTPPGVADLIASFLAELDLEDVTIVANDTGGALTQILLARHPDRIGRVVFTPSDCYERFLPSFFKLLPPLARIPGSMRALAEALRPRPLSSLAFSLLAKRPMPREVVDAYLLPSRRDPAIRQDLGRFLGRITSRYTVQAAKSFPDFRKPVLLAWAVEDKLFPFRLAQRLAGELPNATLRAIGDSYTFVPEDQPQQLTELILEFTRHHAAP</sequence>
<evidence type="ECO:0000313" key="3">
    <source>
        <dbReference type="Proteomes" id="UP000320876"/>
    </source>
</evidence>
<proteinExistence type="predicted"/>
<keyword evidence="3" id="KW-1185">Reference proteome</keyword>
<dbReference type="PANTHER" id="PTHR43798">
    <property type="entry name" value="MONOACYLGLYCEROL LIPASE"/>
    <property type="match status" value="1"/>
</dbReference>
<dbReference type="InterPro" id="IPR029058">
    <property type="entry name" value="AB_hydrolase_fold"/>
</dbReference>
<organism evidence="2 3">
    <name type="scientific">Amycolatopsis cihanbeyliensis</name>
    <dbReference type="NCBI Taxonomy" id="1128664"/>
    <lineage>
        <taxon>Bacteria</taxon>
        <taxon>Bacillati</taxon>
        <taxon>Actinomycetota</taxon>
        <taxon>Actinomycetes</taxon>
        <taxon>Pseudonocardiales</taxon>
        <taxon>Pseudonocardiaceae</taxon>
        <taxon>Amycolatopsis</taxon>
    </lineage>
</organism>
<reference evidence="2 3" key="1">
    <citation type="submission" date="2019-06" db="EMBL/GenBank/DDBJ databases">
        <title>Sequencing the genomes of 1000 actinobacteria strains.</title>
        <authorList>
            <person name="Klenk H.-P."/>
        </authorList>
    </citation>
    <scope>NUCLEOTIDE SEQUENCE [LARGE SCALE GENOMIC DNA]</scope>
    <source>
        <strain evidence="2 3">DSM 45679</strain>
    </source>
</reference>
<protein>
    <submittedName>
        <fullName evidence="2">Pimeloyl-ACP methyl ester carboxylesterase</fullName>
    </submittedName>
</protein>
<dbReference type="AlphaFoldDB" id="A0A542CTM2"/>
<evidence type="ECO:0000313" key="2">
    <source>
        <dbReference type="EMBL" id="TQI94169.1"/>
    </source>
</evidence>
<dbReference type="InterPro" id="IPR000073">
    <property type="entry name" value="AB_hydrolase_1"/>
</dbReference>
<dbReference type="InterPro" id="IPR050266">
    <property type="entry name" value="AB_hydrolase_sf"/>
</dbReference>
<gene>
    <name evidence="2" type="ORF">FB471_6327</name>
</gene>
<dbReference type="SUPFAM" id="SSF53474">
    <property type="entry name" value="alpha/beta-Hydrolases"/>
    <property type="match status" value="1"/>
</dbReference>
<comment type="caution">
    <text evidence="2">The sequence shown here is derived from an EMBL/GenBank/DDBJ whole genome shotgun (WGS) entry which is preliminary data.</text>
</comment>
<dbReference type="EMBL" id="VFML01000002">
    <property type="protein sequence ID" value="TQI94169.1"/>
    <property type="molecule type" value="Genomic_DNA"/>
</dbReference>
<dbReference type="GO" id="GO:0003824">
    <property type="term" value="F:catalytic activity"/>
    <property type="evidence" value="ECO:0007669"/>
    <property type="project" value="UniProtKB-ARBA"/>
</dbReference>
<evidence type="ECO:0000259" key="1">
    <source>
        <dbReference type="Pfam" id="PF00561"/>
    </source>
</evidence>